<dbReference type="EMBL" id="AJSR01001429">
    <property type="protein sequence ID" value="EKM30932.1"/>
    <property type="molecule type" value="Genomic_DNA"/>
</dbReference>
<sequence>TIKRRNMPKVILRFPCYH</sequence>
<dbReference type="Proteomes" id="UP000008367">
    <property type="component" value="Unassembled WGS sequence"/>
</dbReference>
<proteinExistence type="predicted"/>
<accession>A0A454CX02</accession>
<name>A0A454CX02_VIBHA</name>
<protein>
    <submittedName>
        <fullName evidence="1">Uncharacterized protein</fullName>
    </submittedName>
</protein>
<evidence type="ECO:0000313" key="2">
    <source>
        <dbReference type="Proteomes" id="UP000008367"/>
    </source>
</evidence>
<organism evidence="1 2">
    <name type="scientific">Vibrio harveyi</name>
    <name type="common">Beneckea harveyi</name>
    <dbReference type="NCBI Taxonomy" id="669"/>
    <lineage>
        <taxon>Bacteria</taxon>
        <taxon>Pseudomonadati</taxon>
        <taxon>Pseudomonadota</taxon>
        <taxon>Gammaproteobacteria</taxon>
        <taxon>Vibrionales</taxon>
        <taxon>Vibrionaceae</taxon>
        <taxon>Vibrio</taxon>
    </lineage>
</organism>
<comment type="caution">
    <text evidence="1">The sequence shown here is derived from an EMBL/GenBank/DDBJ whole genome shotgun (WGS) entry which is preliminary data.</text>
</comment>
<gene>
    <name evidence="1" type="ORF">VCHENC02_3369B</name>
</gene>
<reference evidence="1 2" key="1">
    <citation type="submission" date="2012-10" db="EMBL/GenBank/DDBJ databases">
        <title>Genome sequence of Vibrio Cholerae HENC-02.</title>
        <authorList>
            <person name="Eppinger M."/>
            <person name="Hasan N.A."/>
            <person name="Sengamalay N."/>
            <person name="Hine E."/>
            <person name="Su Q."/>
            <person name="Daugherty S.C."/>
            <person name="Young S."/>
            <person name="Sadzewicz L."/>
            <person name="Tallon L."/>
            <person name="Cebula T.A."/>
            <person name="Ravel J."/>
            <person name="Colwell R.R."/>
        </authorList>
    </citation>
    <scope>NUCLEOTIDE SEQUENCE [LARGE SCALE GENOMIC DNA]</scope>
    <source>
        <strain evidence="1 2">HENC-02</strain>
    </source>
</reference>
<evidence type="ECO:0000313" key="1">
    <source>
        <dbReference type="EMBL" id="EKM30932.1"/>
    </source>
</evidence>
<dbReference type="AlphaFoldDB" id="A0A454CX02"/>
<feature type="non-terminal residue" evidence="1">
    <location>
        <position position="1"/>
    </location>
</feature>